<keyword evidence="1" id="KW-0812">Transmembrane</keyword>
<comment type="caution">
    <text evidence="2">The sequence shown here is derived from an EMBL/GenBank/DDBJ whole genome shotgun (WGS) entry which is preliminary data.</text>
</comment>
<dbReference type="AlphaFoldDB" id="A0A815HIX1"/>
<organism evidence="2 3">
    <name type="scientific">Rotaria sordida</name>
    <dbReference type="NCBI Taxonomy" id="392033"/>
    <lineage>
        <taxon>Eukaryota</taxon>
        <taxon>Metazoa</taxon>
        <taxon>Spiralia</taxon>
        <taxon>Gnathifera</taxon>
        <taxon>Rotifera</taxon>
        <taxon>Eurotatoria</taxon>
        <taxon>Bdelloidea</taxon>
        <taxon>Philodinida</taxon>
        <taxon>Philodinidae</taxon>
        <taxon>Rotaria</taxon>
    </lineage>
</organism>
<reference evidence="2" key="1">
    <citation type="submission" date="2021-02" db="EMBL/GenBank/DDBJ databases">
        <authorList>
            <person name="Nowell W R."/>
        </authorList>
    </citation>
    <scope>NUCLEOTIDE SEQUENCE</scope>
</reference>
<feature type="transmembrane region" description="Helical" evidence="1">
    <location>
        <begin position="143"/>
        <end position="166"/>
    </location>
</feature>
<name>A0A815HIX1_9BILA</name>
<keyword evidence="1" id="KW-0472">Membrane</keyword>
<sequence>MQLNPQQNISDNHTIPENPNVLGIPISIKFNILLGVHVPSFICYVFIIVYILTHKNLRSAPNNYSLLFLLILQFFGNAINIPLLLYFYKCGRVLFNNIVFCYIWIFLDRNIWSICIMLVAWASFERHILVFYRHFFRTKWKNICLHYAPPFIIIIYYVCYFLYVNIFYPCERSFDFQSPLCGPPCYVFNTIIMWWEIIWIQFKTKIRPATIRPTPPEMFVT</sequence>
<keyword evidence="1" id="KW-1133">Transmembrane helix</keyword>
<proteinExistence type="predicted"/>
<dbReference type="SUPFAM" id="SSF81321">
    <property type="entry name" value="Family A G protein-coupled receptor-like"/>
    <property type="match status" value="1"/>
</dbReference>
<dbReference type="EMBL" id="CAJNOO010003784">
    <property type="protein sequence ID" value="CAF1354618.1"/>
    <property type="molecule type" value="Genomic_DNA"/>
</dbReference>
<feature type="transmembrane region" description="Helical" evidence="1">
    <location>
        <begin position="186"/>
        <end position="202"/>
    </location>
</feature>
<protein>
    <recommendedName>
        <fullName evidence="4">G-protein coupled receptors family 1 profile domain-containing protein</fullName>
    </recommendedName>
</protein>
<dbReference type="Proteomes" id="UP000663882">
    <property type="component" value="Unassembled WGS sequence"/>
</dbReference>
<dbReference type="OrthoDB" id="10061571at2759"/>
<feature type="transmembrane region" description="Helical" evidence="1">
    <location>
        <begin position="32"/>
        <end position="52"/>
    </location>
</feature>
<evidence type="ECO:0000313" key="2">
    <source>
        <dbReference type="EMBL" id="CAF1354618.1"/>
    </source>
</evidence>
<feature type="transmembrane region" description="Helical" evidence="1">
    <location>
        <begin position="64"/>
        <end position="88"/>
    </location>
</feature>
<evidence type="ECO:0000256" key="1">
    <source>
        <dbReference type="SAM" id="Phobius"/>
    </source>
</evidence>
<gene>
    <name evidence="2" type="ORF">RFH988_LOCUS32486</name>
</gene>
<evidence type="ECO:0000313" key="3">
    <source>
        <dbReference type="Proteomes" id="UP000663882"/>
    </source>
</evidence>
<feature type="transmembrane region" description="Helical" evidence="1">
    <location>
        <begin position="94"/>
        <end position="122"/>
    </location>
</feature>
<accession>A0A815HIX1</accession>
<evidence type="ECO:0008006" key="4">
    <source>
        <dbReference type="Google" id="ProtNLM"/>
    </source>
</evidence>